<keyword evidence="2" id="KW-1133">Transmembrane helix</keyword>
<proteinExistence type="predicted"/>
<dbReference type="KEGG" id="ole:K0B96_15375"/>
<keyword evidence="4" id="KW-1185">Reference proteome</keyword>
<reference evidence="3" key="1">
    <citation type="submission" date="2021-08" db="EMBL/GenBank/DDBJ databases">
        <title>Genome of a novel bacterium of the phylum Verrucomicrobia, Oleiharenicola sp. KSB-15.</title>
        <authorList>
            <person name="Chung J.-H."/>
            <person name="Ahn J.-H."/>
            <person name="Yoon Y."/>
            <person name="Kim D.-Y."/>
            <person name="An S.-H."/>
            <person name="Park I."/>
            <person name="Yeon J."/>
        </authorList>
    </citation>
    <scope>NUCLEOTIDE SEQUENCE</scope>
    <source>
        <strain evidence="3">KSB-15</strain>
    </source>
</reference>
<keyword evidence="2" id="KW-0472">Membrane</keyword>
<dbReference type="Proteomes" id="UP000825051">
    <property type="component" value="Chromosome"/>
</dbReference>
<gene>
    <name evidence="3" type="ORF">K0B96_15375</name>
</gene>
<organism evidence="3 4">
    <name type="scientific">Horticoccus luteus</name>
    <dbReference type="NCBI Taxonomy" id="2862869"/>
    <lineage>
        <taxon>Bacteria</taxon>
        <taxon>Pseudomonadati</taxon>
        <taxon>Verrucomicrobiota</taxon>
        <taxon>Opitutia</taxon>
        <taxon>Opitutales</taxon>
        <taxon>Opitutaceae</taxon>
        <taxon>Horticoccus</taxon>
    </lineage>
</organism>
<feature type="transmembrane region" description="Helical" evidence="2">
    <location>
        <begin position="12"/>
        <end position="33"/>
    </location>
</feature>
<evidence type="ECO:0000313" key="3">
    <source>
        <dbReference type="EMBL" id="QYM78665.1"/>
    </source>
</evidence>
<dbReference type="RefSeq" id="WP_220161769.1">
    <property type="nucleotide sequence ID" value="NZ_CP080507.1"/>
</dbReference>
<dbReference type="EMBL" id="CP080507">
    <property type="protein sequence ID" value="QYM78665.1"/>
    <property type="molecule type" value="Genomic_DNA"/>
</dbReference>
<keyword evidence="2" id="KW-0812">Transmembrane</keyword>
<feature type="region of interest" description="Disordered" evidence="1">
    <location>
        <begin position="44"/>
        <end position="64"/>
    </location>
</feature>
<dbReference type="AlphaFoldDB" id="A0A8F9TV33"/>
<evidence type="ECO:0000313" key="4">
    <source>
        <dbReference type="Proteomes" id="UP000825051"/>
    </source>
</evidence>
<name>A0A8F9TV33_9BACT</name>
<sequence length="64" mass="6891">MLDVLKFIFSSFWIWLGTVIMLAVVAGGLGGMVRGSCRCRWGRGTGGVERGEGAGKSFPSRRVN</sequence>
<protein>
    <submittedName>
        <fullName evidence="3">Uncharacterized protein</fullName>
    </submittedName>
</protein>
<accession>A0A8F9TV33</accession>
<evidence type="ECO:0000256" key="1">
    <source>
        <dbReference type="SAM" id="MobiDB-lite"/>
    </source>
</evidence>
<evidence type="ECO:0000256" key="2">
    <source>
        <dbReference type="SAM" id="Phobius"/>
    </source>
</evidence>